<evidence type="ECO:0000256" key="4">
    <source>
        <dbReference type="ARBA" id="ARBA00011990"/>
    </source>
</evidence>
<evidence type="ECO:0000259" key="9">
    <source>
        <dbReference type="Pfam" id="PF16363"/>
    </source>
</evidence>
<evidence type="ECO:0000256" key="8">
    <source>
        <dbReference type="RuleBase" id="RU004473"/>
    </source>
</evidence>
<dbReference type="EC" id="4.2.1.46" evidence="4 8"/>
<evidence type="ECO:0000256" key="5">
    <source>
        <dbReference type="ARBA" id="ARBA00016977"/>
    </source>
</evidence>
<dbReference type="InterPro" id="IPR036291">
    <property type="entry name" value="NAD(P)-bd_dom_sf"/>
</dbReference>
<dbReference type="CDD" id="cd05246">
    <property type="entry name" value="dTDP_GD_SDR_e"/>
    <property type="match status" value="1"/>
</dbReference>
<evidence type="ECO:0000256" key="7">
    <source>
        <dbReference type="ARBA" id="ARBA00023239"/>
    </source>
</evidence>
<keyword evidence="6" id="KW-0520">NAD</keyword>
<dbReference type="InterPro" id="IPR016040">
    <property type="entry name" value="NAD(P)-bd_dom"/>
</dbReference>
<dbReference type="NCBIfam" id="TIGR01181">
    <property type="entry name" value="dTDP_gluc_dehyt"/>
    <property type="match status" value="1"/>
</dbReference>
<comment type="caution">
    <text evidence="10">The sequence shown here is derived from an EMBL/GenBank/DDBJ whole genome shotgun (WGS) entry which is preliminary data.</text>
</comment>
<dbReference type="Pfam" id="PF16363">
    <property type="entry name" value="GDP_Man_Dehyd"/>
    <property type="match status" value="1"/>
</dbReference>
<evidence type="ECO:0000256" key="2">
    <source>
        <dbReference type="ARBA" id="ARBA00001911"/>
    </source>
</evidence>
<gene>
    <name evidence="10" type="ORF">FC98_GL002168</name>
</gene>
<dbReference type="InterPro" id="IPR005888">
    <property type="entry name" value="dTDP_Gluc_deHydtase"/>
</dbReference>
<dbReference type="Gene3D" id="3.40.50.720">
    <property type="entry name" value="NAD(P)-binding Rossmann-like Domain"/>
    <property type="match status" value="1"/>
</dbReference>
<dbReference type="GO" id="GO:0008460">
    <property type="term" value="F:dTDP-glucose 4,6-dehydratase activity"/>
    <property type="evidence" value="ECO:0007669"/>
    <property type="project" value="UniProtKB-EC"/>
</dbReference>
<accession>A0A0R1NQE7</accession>
<sequence>MNILVTGGAGFIGANFIHYLLGHNIKDRVVNLDALTYAGNLNNLTTIQNDSRYIFVHGNIADPKIVKRVIAQYHIQAVVNFAAESHVDRSILHPQSFVTSNYVGVSCLLDCLRDTKVTKFVQVSTDEVYGSSKADQKFRETDALNPTSPYAATKAGADLMVLAYYKTFGINVNITRSVNNYGQYQFPEKLIPLMISRGILGQPLPLYGDGNNYRDWLNVWDNCRAIDAVLRHGIPGEIYNVAGQNYHRNRDIVDLIVKQLDLPRSQVQFVQDRPGDDQQYVIDDTKIRQQLNWHPEVDFTTGIHQVIEWYVQNERWWRPLVARVKNR</sequence>
<comment type="catalytic activity">
    <reaction evidence="1 8">
        <text>dTDP-alpha-D-glucose = dTDP-4-dehydro-6-deoxy-alpha-D-glucose + H2O</text>
        <dbReference type="Rhea" id="RHEA:17221"/>
        <dbReference type="ChEBI" id="CHEBI:15377"/>
        <dbReference type="ChEBI" id="CHEBI:57477"/>
        <dbReference type="ChEBI" id="CHEBI:57649"/>
        <dbReference type="EC" id="4.2.1.46"/>
    </reaction>
</comment>
<dbReference type="GO" id="GO:0009225">
    <property type="term" value="P:nucleotide-sugar metabolic process"/>
    <property type="evidence" value="ECO:0007669"/>
    <property type="project" value="InterPro"/>
</dbReference>
<evidence type="ECO:0000313" key="11">
    <source>
        <dbReference type="Proteomes" id="UP000051439"/>
    </source>
</evidence>
<comment type="similarity">
    <text evidence="3 8">Belongs to the NAD(P)-dependent epimerase/dehydratase family. dTDP-glucose dehydratase subfamily.</text>
</comment>
<dbReference type="Proteomes" id="UP000051439">
    <property type="component" value="Unassembled WGS sequence"/>
</dbReference>
<keyword evidence="11" id="KW-1185">Reference proteome</keyword>
<protein>
    <recommendedName>
        <fullName evidence="5 8">dTDP-glucose 4,6-dehydratase</fullName>
        <ecNumber evidence="4 8">4.2.1.46</ecNumber>
    </recommendedName>
</protein>
<evidence type="ECO:0000256" key="6">
    <source>
        <dbReference type="ARBA" id="ARBA00023027"/>
    </source>
</evidence>
<dbReference type="EMBL" id="AZEB01000005">
    <property type="protein sequence ID" value="KRL22573.1"/>
    <property type="molecule type" value="Genomic_DNA"/>
</dbReference>
<dbReference type="PANTHER" id="PTHR43000">
    <property type="entry name" value="DTDP-D-GLUCOSE 4,6-DEHYDRATASE-RELATED"/>
    <property type="match status" value="1"/>
</dbReference>
<comment type="cofactor">
    <cofactor evidence="2 8">
        <name>NAD(+)</name>
        <dbReference type="ChEBI" id="CHEBI:57540"/>
    </cofactor>
</comment>
<dbReference type="PATRIC" id="fig|1423766.4.peg.2252"/>
<evidence type="ECO:0000256" key="3">
    <source>
        <dbReference type="ARBA" id="ARBA00008178"/>
    </source>
</evidence>
<dbReference type="Gene3D" id="3.90.25.10">
    <property type="entry name" value="UDP-galactose 4-epimerase, domain 1"/>
    <property type="match status" value="1"/>
</dbReference>
<keyword evidence="7 8" id="KW-0456">Lyase</keyword>
<evidence type="ECO:0000313" key="10">
    <source>
        <dbReference type="EMBL" id="KRL22573.1"/>
    </source>
</evidence>
<organism evidence="10 11">
    <name type="scientific">Lentilactobacillus kisonensis DSM 19906 = JCM 15041</name>
    <dbReference type="NCBI Taxonomy" id="1423766"/>
    <lineage>
        <taxon>Bacteria</taxon>
        <taxon>Bacillati</taxon>
        <taxon>Bacillota</taxon>
        <taxon>Bacilli</taxon>
        <taxon>Lactobacillales</taxon>
        <taxon>Lactobacillaceae</taxon>
        <taxon>Lentilactobacillus</taxon>
    </lineage>
</organism>
<name>A0A0R1NQE7_9LACO</name>
<feature type="domain" description="NAD(P)-binding" evidence="9">
    <location>
        <begin position="4"/>
        <end position="305"/>
    </location>
</feature>
<reference evidence="10 11" key="1">
    <citation type="journal article" date="2015" name="Genome Announc.">
        <title>Expanding the biotechnology potential of lactobacilli through comparative genomics of 213 strains and associated genera.</title>
        <authorList>
            <person name="Sun Z."/>
            <person name="Harris H.M."/>
            <person name="McCann A."/>
            <person name="Guo C."/>
            <person name="Argimon S."/>
            <person name="Zhang W."/>
            <person name="Yang X."/>
            <person name="Jeffery I.B."/>
            <person name="Cooney J.C."/>
            <person name="Kagawa T.F."/>
            <person name="Liu W."/>
            <person name="Song Y."/>
            <person name="Salvetti E."/>
            <person name="Wrobel A."/>
            <person name="Rasinkangas P."/>
            <person name="Parkhill J."/>
            <person name="Rea M.C."/>
            <person name="O'Sullivan O."/>
            <person name="Ritari J."/>
            <person name="Douillard F.P."/>
            <person name="Paul Ross R."/>
            <person name="Yang R."/>
            <person name="Briner A.E."/>
            <person name="Felis G.E."/>
            <person name="de Vos W.M."/>
            <person name="Barrangou R."/>
            <person name="Klaenhammer T.R."/>
            <person name="Caufield P.W."/>
            <person name="Cui Y."/>
            <person name="Zhang H."/>
            <person name="O'Toole P.W."/>
        </authorList>
    </citation>
    <scope>NUCLEOTIDE SEQUENCE [LARGE SCALE GENOMIC DNA]</scope>
    <source>
        <strain evidence="10 11">DSM 19906</strain>
    </source>
</reference>
<dbReference type="AlphaFoldDB" id="A0A0R1NQE7"/>
<dbReference type="RefSeq" id="WP_008856049.1">
    <property type="nucleotide sequence ID" value="NZ_AZEB01000005.1"/>
</dbReference>
<evidence type="ECO:0000256" key="1">
    <source>
        <dbReference type="ARBA" id="ARBA00001539"/>
    </source>
</evidence>
<dbReference type="SUPFAM" id="SSF51735">
    <property type="entry name" value="NAD(P)-binding Rossmann-fold domains"/>
    <property type="match status" value="1"/>
</dbReference>
<proteinExistence type="inferred from homology"/>